<sequence length="470" mass="53016">MQFPSLLKLRAAVPETRLSIEETALEGAICTPPRSEEHQGEDADMVTMQDNDSSMVVVQANIDQRSGRSTVSNPETVMVTNQDCVDASIAVAEINIDRRPGRTAASNPVPKRSIQEQLREGQLGKQAILDESQSQKTRIHKLQKELSRLSAENQRLLGDYSGLHGAHVKLQGAHDELQGAYADIQHHHNEQGRKFKKMARDYEDLDKKYMDLARTLQVTEDDRSTINKKLSAVALSIENLVIRGRGNGSVNLNRGAAIQYFSNAGLLAHFPLPENQLKPLHYSFLMEAAMMSILNSHLFARPLQCIFDGSKQFGDICTWMETRGSTVTARWRQELCLLIAQDDRELKLRKERVVDLAIVDLKDLVLSVYGNVDPDMSDRIKELCNIAFELNYAMFGMESKVYPIGVKPGSPFNEEEMTMAKRSDPSGSVSFMVFPRFQDSNNKLYFKAKVWCPLEEPKPEPELDQNEEYL</sequence>
<proteinExistence type="predicted"/>
<evidence type="ECO:0000313" key="2">
    <source>
        <dbReference type="EMBL" id="KAG0286386.1"/>
    </source>
</evidence>
<evidence type="ECO:0000313" key="3">
    <source>
        <dbReference type="Proteomes" id="UP001194696"/>
    </source>
</evidence>
<dbReference type="Proteomes" id="UP001194696">
    <property type="component" value="Unassembled WGS sequence"/>
</dbReference>
<dbReference type="SUPFAM" id="SSF90257">
    <property type="entry name" value="Myosin rod fragments"/>
    <property type="match status" value="1"/>
</dbReference>
<name>A0ABQ7JWD9_9FUNG</name>
<reference evidence="2 3" key="1">
    <citation type="journal article" date="2020" name="Fungal Divers.">
        <title>Resolving the Mortierellaceae phylogeny through synthesis of multi-gene phylogenetics and phylogenomics.</title>
        <authorList>
            <person name="Vandepol N."/>
            <person name="Liber J."/>
            <person name="Desiro A."/>
            <person name="Na H."/>
            <person name="Kennedy M."/>
            <person name="Barry K."/>
            <person name="Grigoriev I.V."/>
            <person name="Miller A.N."/>
            <person name="O'Donnell K."/>
            <person name="Stajich J.E."/>
            <person name="Bonito G."/>
        </authorList>
    </citation>
    <scope>NUCLEOTIDE SEQUENCE [LARGE SCALE GENOMIC DNA]</scope>
    <source>
        <strain evidence="2 3">AD045</strain>
    </source>
</reference>
<keyword evidence="3" id="KW-1185">Reference proteome</keyword>
<evidence type="ECO:0000256" key="1">
    <source>
        <dbReference type="SAM" id="Coils"/>
    </source>
</evidence>
<protein>
    <submittedName>
        <fullName evidence="2">Uncharacterized protein</fullName>
    </submittedName>
</protein>
<comment type="caution">
    <text evidence="2">The sequence shown here is derived from an EMBL/GenBank/DDBJ whole genome shotgun (WGS) entry which is preliminary data.</text>
</comment>
<organism evidence="2 3">
    <name type="scientific">Linnemannia gamsii</name>
    <dbReference type="NCBI Taxonomy" id="64522"/>
    <lineage>
        <taxon>Eukaryota</taxon>
        <taxon>Fungi</taxon>
        <taxon>Fungi incertae sedis</taxon>
        <taxon>Mucoromycota</taxon>
        <taxon>Mortierellomycotina</taxon>
        <taxon>Mortierellomycetes</taxon>
        <taxon>Mortierellales</taxon>
        <taxon>Mortierellaceae</taxon>
        <taxon>Linnemannia</taxon>
    </lineage>
</organism>
<gene>
    <name evidence="2" type="ORF">BGZ96_009489</name>
</gene>
<feature type="coiled-coil region" evidence="1">
    <location>
        <begin position="132"/>
        <end position="159"/>
    </location>
</feature>
<dbReference type="EMBL" id="JAAAIM010000578">
    <property type="protein sequence ID" value="KAG0286386.1"/>
    <property type="molecule type" value="Genomic_DNA"/>
</dbReference>
<keyword evidence="1" id="KW-0175">Coiled coil</keyword>
<accession>A0ABQ7JWD9</accession>